<evidence type="ECO:0000256" key="1">
    <source>
        <dbReference type="SAM" id="Phobius"/>
    </source>
</evidence>
<protein>
    <recommendedName>
        <fullName evidence="2">NACHT domain-containing protein</fullName>
    </recommendedName>
</protein>
<feature type="transmembrane region" description="Helical" evidence="1">
    <location>
        <begin position="462"/>
        <end position="482"/>
    </location>
</feature>
<dbReference type="InterPro" id="IPR027417">
    <property type="entry name" value="P-loop_NTPase"/>
</dbReference>
<feature type="transmembrane region" description="Helical" evidence="1">
    <location>
        <begin position="12"/>
        <end position="34"/>
    </location>
</feature>
<feature type="transmembrane region" description="Helical" evidence="1">
    <location>
        <begin position="578"/>
        <end position="601"/>
    </location>
</feature>
<feature type="transmembrane region" description="Helical" evidence="1">
    <location>
        <begin position="497"/>
        <end position="519"/>
    </location>
</feature>
<gene>
    <name evidence="3" type="ORF">SAMN05661093_01969</name>
</gene>
<feature type="transmembrane region" description="Helical" evidence="1">
    <location>
        <begin position="40"/>
        <end position="62"/>
    </location>
</feature>
<organism evidence="3 4">
    <name type="scientific">Kibdelosporangium aridum</name>
    <dbReference type="NCBI Taxonomy" id="2030"/>
    <lineage>
        <taxon>Bacteria</taxon>
        <taxon>Bacillati</taxon>
        <taxon>Actinomycetota</taxon>
        <taxon>Actinomycetes</taxon>
        <taxon>Pseudonocardiales</taxon>
        <taxon>Pseudonocardiaceae</taxon>
        <taxon>Kibdelosporangium</taxon>
    </lineage>
</organism>
<feature type="transmembrane region" description="Helical" evidence="1">
    <location>
        <begin position="736"/>
        <end position="755"/>
    </location>
</feature>
<keyword evidence="1" id="KW-0812">Transmembrane</keyword>
<keyword evidence="4" id="KW-1185">Reference proteome</keyword>
<feature type="transmembrane region" description="Helical" evidence="1">
    <location>
        <begin position="642"/>
        <end position="661"/>
    </location>
</feature>
<evidence type="ECO:0000313" key="3">
    <source>
        <dbReference type="EMBL" id="SMC83888.1"/>
    </source>
</evidence>
<dbReference type="EMBL" id="FWXV01000002">
    <property type="protein sequence ID" value="SMC83888.1"/>
    <property type="molecule type" value="Genomic_DNA"/>
</dbReference>
<dbReference type="Proteomes" id="UP000192674">
    <property type="component" value="Unassembled WGS sequence"/>
</dbReference>
<feature type="transmembrane region" description="Helical" evidence="1">
    <location>
        <begin position="539"/>
        <end position="557"/>
    </location>
</feature>
<dbReference type="OrthoDB" id="419058at2"/>
<dbReference type="AlphaFoldDB" id="A0A1W2CGX1"/>
<dbReference type="Gene3D" id="3.40.50.300">
    <property type="entry name" value="P-loop containing nucleotide triphosphate hydrolases"/>
    <property type="match status" value="1"/>
</dbReference>
<dbReference type="RefSeq" id="WP_084425719.1">
    <property type="nucleotide sequence ID" value="NZ_FWXV01000002.1"/>
</dbReference>
<evidence type="ECO:0000313" key="4">
    <source>
        <dbReference type="Proteomes" id="UP000192674"/>
    </source>
</evidence>
<dbReference type="InterPro" id="IPR007111">
    <property type="entry name" value="NACHT_NTPase"/>
</dbReference>
<dbReference type="SUPFAM" id="SSF52540">
    <property type="entry name" value="P-loop containing nucleoside triphosphate hydrolases"/>
    <property type="match status" value="1"/>
</dbReference>
<accession>A0A1W2CGX1</accession>
<keyword evidence="1" id="KW-1133">Transmembrane helix</keyword>
<evidence type="ECO:0000259" key="2">
    <source>
        <dbReference type="PROSITE" id="PS50837"/>
    </source>
</evidence>
<feature type="domain" description="NACHT" evidence="2">
    <location>
        <begin position="152"/>
        <end position="257"/>
    </location>
</feature>
<reference evidence="3 4" key="1">
    <citation type="submission" date="2017-04" db="EMBL/GenBank/DDBJ databases">
        <authorList>
            <person name="Afonso C.L."/>
            <person name="Miller P.J."/>
            <person name="Scott M.A."/>
            <person name="Spackman E."/>
            <person name="Goraichik I."/>
            <person name="Dimitrov K.M."/>
            <person name="Suarez D.L."/>
            <person name="Swayne D.E."/>
        </authorList>
    </citation>
    <scope>NUCLEOTIDE SEQUENCE [LARGE SCALE GENOMIC DNA]</scope>
    <source>
        <strain evidence="3 4">DSM 43828</strain>
    </source>
</reference>
<sequence length="1060" mass="118066">MKSSKFRKVLTVAVIVFGVLIIVGTVLSFVHLTLSDNNSLAGIVSGLVGLITGFAAVLGPLLRKTQPPQVPDEARALVQKLLEQWTPEIKRRRRQFDSESRVIPLIWRNYQQRTVTPPTNAATTRIKDGRLDRNPDKAEEQLADAFNNIPNRRLVMLGEPGAGKTFLGITLTVGLLHQYTDGKPIPIFLSLSSWDPVTDGLDDWIIDTMAAKYYGGSARVPRALLANRLILPVLDGLDEIPEHLRRRAIREINEILEGDRPLVLTCRSAEYEDGLAGGAPVLLRSPVVEIGAVTIADVRAHLSGNPAWAKVVRHIESDPHGALATALTTPLMLSLFTAAYRDRDPEELLDTKWFDTRHAVEDQLVDVMVESAYPPDEEDRRWLPWRPWTSGQATRWLAYLASYLHSYEERDLTLWNLARRKQSIWTALVAVAAVLAILVLIGQLAVFAGLTSASPTKDLDDVISTLPFFGTLLGLALTGTIVERRGGFQGERPFRRYFRLALTCIATTGFAVVLSIHILLSERTGYRWVVSFSVDAAQLAAQAILTAGAVGLYSVLLQRADSSAHHDPRQFLRRNRRIAVRAAAVSSLLWGITCLIVTAIAGTLGGHFGQRIARLLAMPTKSDLQLPALSKHVGWAEFPDRLSLFITASIVITVTLCFFFLTTHPSLGFLAARINLAVTRRLPWRIIGFLEDAHHKGLLRRVGASYQFWHISMQERLATPDRYPKPDEQSFRRRRLITAVVSGVVLTTSVVLVAANEPPDCSRTDWPDVDRRMQRVDDHGDSFCFVAIDWDDWTKFPRPRHDGDLLNQIRSAGEGQRALGTAEALSVLGDFVKVDTRDWREILQGLIVAQAIHDEVLIVKFIHVDNEGDHEDDRDLNALSRRYIGLGYAGGISIDTAASDVPAAPMAEALVAIQNLNYARLAEDFRDNYVDYWLASYNSDERPSDAELQTISTDGCKAPKPTSLRYDFRNRPLDTRVLARLNECGTINLLVSEQQRSQVPPLLDRFPNISFYRVDNRSDTIPTQCSETLGQRATPRSLSTCVAALASANDFRVQISQIYR</sequence>
<name>A0A1W2CGX1_KIBAR</name>
<feature type="transmembrane region" description="Helical" evidence="1">
    <location>
        <begin position="424"/>
        <end position="450"/>
    </location>
</feature>
<dbReference type="PROSITE" id="PS50837">
    <property type="entry name" value="NACHT"/>
    <property type="match status" value="1"/>
</dbReference>
<proteinExistence type="predicted"/>
<keyword evidence="1" id="KW-0472">Membrane</keyword>